<sequence>MKTTLSVVVSAYNEENSLARCLSSVSFADEIIVVDNTSLDKTAQIAKKFTKNVCKKPNLLMLNINKNYGFEKATGDWILNLDADEEIPQELAKEIQTIIRSNPAENGYWIKRKNIIFGKWIMHGLWWPDKQIRLFRRMKGKFPCVHIHEYIAVEGTVGELSEPYNHYNYETVHQYLTKIDRASTSEAISLKEINHEFLWYDAVRFPLSDFLKIYFAQGGYKDGLHGLVLAMFQAFYSFTVFAKYWEMQKFIERDMTAGTVITELRRGGKEMQYWIDSTRIAEAKHTAEKILWKVKRKFL</sequence>
<dbReference type="AlphaFoldDB" id="A0A1F6BFJ8"/>
<dbReference type="PANTHER" id="PTHR43630:SF2">
    <property type="entry name" value="GLYCOSYLTRANSFERASE"/>
    <property type="match status" value="1"/>
</dbReference>
<evidence type="ECO:0000313" key="3">
    <source>
        <dbReference type="EMBL" id="OGG35716.1"/>
    </source>
</evidence>
<name>A0A1F6BFJ8_9BACT</name>
<proteinExistence type="predicted"/>
<evidence type="ECO:0000256" key="1">
    <source>
        <dbReference type="SAM" id="Phobius"/>
    </source>
</evidence>
<dbReference type="CDD" id="cd02511">
    <property type="entry name" value="Beta4Glucosyltransferase"/>
    <property type="match status" value="1"/>
</dbReference>
<feature type="domain" description="Glycosyltransferase 2-like" evidence="2">
    <location>
        <begin position="6"/>
        <end position="143"/>
    </location>
</feature>
<dbReference type="Proteomes" id="UP000176186">
    <property type="component" value="Unassembled WGS sequence"/>
</dbReference>
<dbReference type="SUPFAM" id="SSF53448">
    <property type="entry name" value="Nucleotide-diphospho-sugar transferases"/>
    <property type="match status" value="1"/>
</dbReference>
<organism evidence="3 4">
    <name type="scientific">Candidatus Gottesmanbacteria bacterium RIFOXYB1_FULL_47_11</name>
    <dbReference type="NCBI Taxonomy" id="1798401"/>
    <lineage>
        <taxon>Bacteria</taxon>
        <taxon>Candidatus Gottesmaniibacteriota</taxon>
    </lineage>
</organism>
<dbReference type="InterPro" id="IPR029044">
    <property type="entry name" value="Nucleotide-diphossugar_trans"/>
</dbReference>
<protein>
    <recommendedName>
        <fullName evidence="2">Glycosyltransferase 2-like domain-containing protein</fullName>
    </recommendedName>
</protein>
<dbReference type="Pfam" id="PF00535">
    <property type="entry name" value="Glycos_transf_2"/>
    <property type="match status" value="1"/>
</dbReference>
<dbReference type="Gene3D" id="3.90.550.10">
    <property type="entry name" value="Spore Coat Polysaccharide Biosynthesis Protein SpsA, Chain A"/>
    <property type="match status" value="1"/>
</dbReference>
<dbReference type="EMBL" id="MFKE01000007">
    <property type="protein sequence ID" value="OGG35716.1"/>
    <property type="molecule type" value="Genomic_DNA"/>
</dbReference>
<keyword evidence="1" id="KW-0812">Transmembrane</keyword>
<keyword evidence="1" id="KW-1133">Transmembrane helix</keyword>
<evidence type="ECO:0000313" key="4">
    <source>
        <dbReference type="Proteomes" id="UP000176186"/>
    </source>
</evidence>
<dbReference type="STRING" id="1798401.A2363_02995"/>
<dbReference type="PANTHER" id="PTHR43630">
    <property type="entry name" value="POLY-BETA-1,6-N-ACETYL-D-GLUCOSAMINE SYNTHASE"/>
    <property type="match status" value="1"/>
</dbReference>
<accession>A0A1F6BFJ8</accession>
<reference evidence="3 4" key="1">
    <citation type="journal article" date="2016" name="Nat. Commun.">
        <title>Thousands of microbial genomes shed light on interconnected biogeochemical processes in an aquifer system.</title>
        <authorList>
            <person name="Anantharaman K."/>
            <person name="Brown C.T."/>
            <person name="Hug L.A."/>
            <person name="Sharon I."/>
            <person name="Castelle C.J."/>
            <person name="Probst A.J."/>
            <person name="Thomas B.C."/>
            <person name="Singh A."/>
            <person name="Wilkins M.J."/>
            <person name="Karaoz U."/>
            <person name="Brodie E.L."/>
            <person name="Williams K.H."/>
            <person name="Hubbard S.S."/>
            <person name="Banfield J.F."/>
        </authorList>
    </citation>
    <scope>NUCLEOTIDE SEQUENCE [LARGE SCALE GENOMIC DNA]</scope>
</reference>
<feature type="transmembrane region" description="Helical" evidence="1">
    <location>
        <begin position="224"/>
        <end position="245"/>
    </location>
</feature>
<dbReference type="InterPro" id="IPR001173">
    <property type="entry name" value="Glyco_trans_2-like"/>
</dbReference>
<evidence type="ECO:0000259" key="2">
    <source>
        <dbReference type="Pfam" id="PF00535"/>
    </source>
</evidence>
<gene>
    <name evidence="3" type="ORF">A2363_02995</name>
</gene>
<comment type="caution">
    <text evidence="3">The sequence shown here is derived from an EMBL/GenBank/DDBJ whole genome shotgun (WGS) entry which is preliminary data.</text>
</comment>
<keyword evidence="1" id="KW-0472">Membrane</keyword>